<evidence type="ECO:0000313" key="2">
    <source>
        <dbReference type="Proteomes" id="UP000014243"/>
    </source>
</evidence>
<evidence type="ECO:0000313" key="1">
    <source>
        <dbReference type="EMBL" id="EPC72522.1"/>
    </source>
</evidence>
<dbReference type="AlphaFoldDB" id="S2R2I6"/>
<dbReference type="GO" id="GO:0016787">
    <property type="term" value="F:hydrolase activity"/>
    <property type="evidence" value="ECO:0007669"/>
    <property type="project" value="UniProtKB-KW"/>
</dbReference>
<comment type="caution">
    <text evidence="1">The sequence shown here is derived from an EMBL/GenBank/DDBJ whole genome shotgun (WGS) entry which is preliminary data.</text>
</comment>
<dbReference type="Proteomes" id="UP000014243">
    <property type="component" value="Unassembled WGS sequence"/>
</dbReference>
<reference evidence="1 2" key="1">
    <citation type="journal article" date="2013" name="PLoS ONE">
        <title>Lactobacillus paracasei comparative genomics: towards species pan-genome definition and exploitation of diversity.</title>
        <authorList>
            <person name="Smokvina T."/>
            <person name="Wels M."/>
            <person name="Polka J."/>
            <person name="Chervaux C."/>
            <person name="Brisse S."/>
            <person name="Boekhorst J."/>
            <person name="van Hylckama Vlieg J.E."/>
            <person name="Siezen R.J."/>
        </authorList>
    </citation>
    <scope>NUCLEOTIDE SEQUENCE [LARGE SCALE GENOMIC DNA]</scope>
    <source>
        <strain evidence="1 2">Lpp126</strain>
    </source>
</reference>
<name>S2R2I6_LACPA</name>
<organism evidence="1 2">
    <name type="scientific">Lacticaseibacillus paracasei subsp. paracasei Lpp126</name>
    <dbReference type="NCBI Taxonomy" id="1256206"/>
    <lineage>
        <taxon>Bacteria</taxon>
        <taxon>Bacillati</taxon>
        <taxon>Bacillota</taxon>
        <taxon>Bacilli</taxon>
        <taxon>Lactobacillales</taxon>
        <taxon>Lactobacillaceae</taxon>
        <taxon>Lacticaseibacillus</taxon>
    </lineage>
</organism>
<protein>
    <submittedName>
        <fullName evidence="1">Putative metallo-hydrolase yycJ</fullName>
    </submittedName>
</protein>
<gene>
    <name evidence="1" type="ORF">Lpp126_14646</name>
</gene>
<proteinExistence type="predicted"/>
<keyword evidence="1" id="KW-0378">Hydrolase</keyword>
<sequence length="25" mass="2592">MLIVGEDFGMRVSVLASSSSGNATY</sequence>
<dbReference type="EMBL" id="ANKC01001048">
    <property type="protein sequence ID" value="EPC72522.1"/>
    <property type="molecule type" value="Genomic_DNA"/>
</dbReference>
<feature type="non-terminal residue" evidence="1">
    <location>
        <position position="25"/>
    </location>
</feature>
<accession>S2R2I6</accession>